<evidence type="ECO:0000313" key="1">
    <source>
        <dbReference type="EMBL" id="GBP84525.1"/>
    </source>
</evidence>
<organism evidence="1 2">
    <name type="scientific">Eumeta variegata</name>
    <name type="common">Bagworm moth</name>
    <name type="synonym">Eumeta japonica</name>
    <dbReference type="NCBI Taxonomy" id="151549"/>
    <lineage>
        <taxon>Eukaryota</taxon>
        <taxon>Metazoa</taxon>
        <taxon>Ecdysozoa</taxon>
        <taxon>Arthropoda</taxon>
        <taxon>Hexapoda</taxon>
        <taxon>Insecta</taxon>
        <taxon>Pterygota</taxon>
        <taxon>Neoptera</taxon>
        <taxon>Endopterygota</taxon>
        <taxon>Lepidoptera</taxon>
        <taxon>Glossata</taxon>
        <taxon>Ditrysia</taxon>
        <taxon>Tineoidea</taxon>
        <taxon>Psychidae</taxon>
        <taxon>Oiketicinae</taxon>
        <taxon>Eumeta</taxon>
    </lineage>
</organism>
<dbReference type="EMBL" id="BGZK01001684">
    <property type="protein sequence ID" value="GBP84525.1"/>
    <property type="molecule type" value="Genomic_DNA"/>
</dbReference>
<protein>
    <submittedName>
        <fullName evidence="1">Uncharacterized protein</fullName>
    </submittedName>
</protein>
<sequence length="188" mass="21007">MNAGCTYEKACFIVTFRLSRALKRECGTIERHDRFKRSSCIGDSKKDLTYYAGCGVPSRVCRLSARTQLSVTPLTSERRLVLIHSIDTLCSQSDLETKTIIMFCLRAQAVLRNSAQPAVSTAEITRASRQRPGEASRSVSPRASCDQFVFDARVDRTCVQFPTSYTEQRAGTDKMSYSVIGLLSRNSR</sequence>
<keyword evidence="2" id="KW-1185">Reference proteome</keyword>
<evidence type="ECO:0000313" key="2">
    <source>
        <dbReference type="Proteomes" id="UP000299102"/>
    </source>
</evidence>
<dbReference type="AlphaFoldDB" id="A0A4C1ZD38"/>
<name>A0A4C1ZD38_EUMVA</name>
<gene>
    <name evidence="1" type="ORF">EVAR_64245_1</name>
</gene>
<reference evidence="1 2" key="1">
    <citation type="journal article" date="2019" name="Commun. Biol.">
        <title>The bagworm genome reveals a unique fibroin gene that provides high tensile strength.</title>
        <authorList>
            <person name="Kono N."/>
            <person name="Nakamura H."/>
            <person name="Ohtoshi R."/>
            <person name="Tomita M."/>
            <person name="Numata K."/>
            <person name="Arakawa K."/>
        </authorList>
    </citation>
    <scope>NUCLEOTIDE SEQUENCE [LARGE SCALE GENOMIC DNA]</scope>
</reference>
<proteinExistence type="predicted"/>
<comment type="caution">
    <text evidence="1">The sequence shown here is derived from an EMBL/GenBank/DDBJ whole genome shotgun (WGS) entry which is preliminary data.</text>
</comment>
<dbReference type="Proteomes" id="UP000299102">
    <property type="component" value="Unassembled WGS sequence"/>
</dbReference>
<accession>A0A4C1ZD38</accession>